<evidence type="ECO:0000313" key="1">
    <source>
        <dbReference type="EMBL" id="GFY39700.1"/>
    </source>
</evidence>
<evidence type="ECO:0000313" key="2">
    <source>
        <dbReference type="Proteomes" id="UP000886998"/>
    </source>
</evidence>
<name>A0A8X6WS06_9ARAC</name>
<dbReference type="AlphaFoldDB" id="A0A8X6WS06"/>
<sequence length="98" mass="11045">MLCCGYSERERHLNLFLNLVHYVVPNRQNLCCSRQSVICVLPRVANGTKEIPTREQRNSGISPLGTGPSIIVGFRCFLERAAFPNAVWTFTCNVFEPS</sequence>
<protein>
    <submittedName>
        <fullName evidence="1">Uncharacterized protein</fullName>
    </submittedName>
</protein>
<dbReference type="EMBL" id="BMAV01001501">
    <property type="protein sequence ID" value="GFY39700.1"/>
    <property type="molecule type" value="Genomic_DNA"/>
</dbReference>
<organism evidence="1 2">
    <name type="scientific">Trichonephila inaurata madagascariensis</name>
    <dbReference type="NCBI Taxonomy" id="2747483"/>
    <lineage>
        <taxon>Eukaryota</taxon>
        <taxon>Metazoa</taxon>
        <taxon>Ecdysozoa</taxon>
        <taxon>Arthropoda</taxon>
        <taxon>Chelicerata</taxon>
        <taxon>Arachnida</taxon>
        <taxon>Araneae</taxon>
        <taxon>Araneomorphae</taxon>
        <taxon>Entelegynae</taxon>
        <taxon>Araneoidea</taxon>
        <taxon>Nephilidae</taxon>
        <taxon>Trichonephila</taxon>
        <taxon>Trichonephila inaurata</taxon>
    </lineage>
</organism>
<reference evidence="1" key="1">
    <citation type="submission" date="2020-08" db="EMBL/GenBank/DDBJ databases">
        <title>Multicomponent nature underlies the extraordinary mechanical properties of spider dragline silk.</title>
        <authorList>
            <person name="Kono N."/>
            <person name="Nakamura H."/>
            <person name="Mori M."/>
            <person name="Yoshida Y."/>
            <person name="Ohtoshi R."/>
            <person name="Malay A.D."/>
            <person name="Moran D.A.P."/>
            <person name="Tomita M."/>
            <person name="Numata K."/>
            <person name="Arakawa K."/>
        </authorList>
    </citation>
    <scope>NUCLEOTIDE SEQUENCE</scope>
</reference>
<proteinExistence type="predicted"/>
<accession>A0A8X6WS06</accession>
<keyword evidence="2" id="KW-1185">Reference proteome</keyword>
<dbReference type="Proteomes" id="UP000886998">
    <property type="component" value="Unassembled WGS sequence"/>
</dbReference>
<comment type="caution">
    <text evidence="1">The sequence shown here is derived from an EMBL/GenBank/DDBJ whole genome shotgun (WGS) entry which is preliminary data.</text>
</comment>
<gene>
    <name evidence="1" type="ORF">TNIN_302821</name>
</gene>